<feature type="compositionally biased region" description="Basic and acidic residues" evidence="1">
    <location>
        <begin position="528"/>
        <end position="540"/>
    </location>
</feature>
<name>A0A6G1G4R2_9PEZI</name>
<keyword evidence="3" id="KW-1185">Reference proteome</keyword>
<dbReference type="OrthoDB" id="291792at2759"/>
<evidence type="ECO:0008006" key="5">
    <source>
        <dbReference type="Google" id="ProtNLM"/>
    </source>
</evidence>
<evidence type="ECO:0000256" key="1">
    <source>
        <dbReference type="SAM" id="MobiDB-lite"/>
    </source>
</evidence>
<feature type="compositionally biased region" description="Basic and acidic residues" evidence="1">
    <location>
        <begin position="547"/>
        <end position="559"/>
    </location>
</feature>
<dbReference type="PANTHER" id="PTHR12459">
    <property type="entry name" value="TRANSMEMBRANE PROTEIN 135-RELATED"/>
    <property type="match status" value="1"/>
</dbReference>
<feature type="region of interest" description="Disordered" evidence="1">
    <location>
        <begin position="528"/>
        <end position="578"/>
    </location>
</feature>
<evidence type="ECO:0000313" key="2">
    <source>
        <dbReference type="EMBL" id="KAF1813053.1"/>
    </source>
</evidence>
<gene>
    <name evidence="2 4" type="ORF">P152DRAFT_435473</name>
</gene>
<evidence type="ECO:0000313" key="4">
    <source>
        <dbReference type="RefSeq" id="XP_033534684.1"/>
    </source>
</evidence>
<feature type="region of interest" description="Disordered" evidence="1">
    <location>
        <begin position="1"/>
        <end position="20"/>
    </location>
</feature>
<evidence type="ECO:0000313" key="3">
    <source>
        <dbReference type="Proteomes" id="UP000504638"/>
    </source>
</evidence>
<dbReference type="GeneID" id="54418100"/>
<accession>A0A6G1G4R2</accession>
<dbReference type="InterPro" id="IPR026749">
    <property type="entry name" value="Tmem135"/>
</dbReference>
<dbReference type="RefSeq" id="XP_033534684.1">
    <property type="nucleotide sequence ID" value="XM_033677530.1"/>
</dbReference>
<dbReference type="EMBL" id="ML975156">
    <property type="protein sequence ID" value="KAF1813053.1"/>
    <property type="molecule type" value="Genomic_DNA"/>
</dbReference>
<reference evidence="4" key="3">
    <citation type="submission" date="2025-04" db="UniProtKB">
        <authorList>
            <consortium name="RefSeq"/>
        </authorList>
    </citation>
    <scope>IDENTIFICATION</scope>
    <source>
        <strain evidence="4">CBS 781.70</strain>
    </source>
</reference>
<feature type="compositionally biased region" description="Low complexity" evidence="1">
    <location>
        <begin position="1"/>
        <end position="18"/>
    </location>
</feature>
<dbReference type="Proteomes" id="UP000504638">
    <property type="component" value="Unplaced"/>
</dbReference>
<dbReference type="PANTHER" id="PTHR12459:SF19">
    <property type="entry name" value="TRANSMEMBRANE PROTEIN 135 N-TERMINAL DOMAIN-CONTAINING PROTEIN"/>
    <property type="match status" value="1"/>
</dbReference>
<reference evidence="4" key="2">
    <citation type="submission" date="2020-04" db="EMBL/GenBank/DDBJ databases">
        <authorList>
            <consortium name="NCBI Genome Project"/>
        </authorList>
    </citation>
    <scope>NUCLEOTIDE SEQUENCE</scope>
    <source>
        <strain evidence="4">CBS 781.70</strain>
    </source>
</reference>
<reference evidence="2 4" key="1">
    <citation type="submission" date="2020-01" db="EMBL/GenBank/DDBJ databases">
        <authorList>
            <consortium name="DOE Joint Genome Institute"/>
            <person name="Haridas S."/>
            <person name="Albert R."/>
            <person name="Binder M."/>
            <person name="Bloem J."/>
            <person name="Labutti K."/>
            <person name="Salamov A."/>
            <person name="Andreopoulos B."/>
            <person name="Baker S.E."/>
            <person name="Barry K."/>
            <person name="Bills G."/>
            <person name="Bluhm B.H."/>
            <person name="Cannon C."/>
            <person name="Castanera R."/>
            <person name="Culley D.E."/>
            <person name="Daum C."/>
            <person name="Ezra D."/>
            <person name="Gonzalez J.B."/>
            <person name="Henrissat B."/>
            <person name="Kuo A."/>
            <person name="Liang C."/>
            <person name="Lipzen A."/>
            <person name="Lutzoni F."/>
            <person name="Magnuson J."/>
            <person name="Mondo S."/>
            <person name="Nolan M."/>
            <person name="Ohm R."/>
            <person name="Pangilinan J."/>
            <person name="Park H.-J."/>
            <person name="Ramirez L."/>
            <person name="Alfaro M."/>
            <person name="Sun H."/>
            <person name="Tritt A."/>
            <person name="Yoshinaga Y."/>
            <person name="Zwiers L.-H."/>
            <person name="Turgeon B.G."/>
            <person name="Goodwin S.B."/>
            <person name="Spatafora J.W."/>
            <person name="Crous P.W."/>
            <person name="Grigoriev I.V."/>
        </authorList>
    </citation>
    <scope>NUCLEOTIDE SEQUENCE</scope>
    <source>
        <strain evidence="2 4">CBS 781.70</strain>
    </source>
</reference>
<dbReference type="AlphaFoldDB" id="A0A6G1G4R2"/>
<protein>
    <recommendedName>
        <fullName evidence="5">Transmembrane protein 135 N-terminal domain-containing protein</fullName>
    </recommendedName>
</protein>
<sequence>MASTASSSGASSSGSGFSKGDKLDPITRNALRYTISPKEYGLLHQYLLSRAPPTVRKRVPRPPNYEAIVKSMDDYNAAAVRAALRVFGVTIGGLKLFQFIMGRVMSRRGITVPYATLPFWKNTGVRLSSALALLLLFHRLLHRFFLRLRASLLLPSSDAFRSRNPGVSSLLTSRLAAPIGASLAGGFLALYPAAQLRITAAIYVFSRSLEYIYNALDEEGYLANKPWWFGSWLLMPLSFGQLLHSFVFERDCMPPAFANFARNYGGPYIQARPSASDYPASAPWPETDEIVDGLAEISNLKWPAFISPTLFPNNPNPLPSTLSKISPITSPAHPALQHLSCALVHPSDPSCLRTYIHYFLSVFPRVTRFFAIIYGALSLFRLKAILANPGTALNGLAKSILRISLMITGALGTSWGSICLFNNILPGKAIPELRWFLGGALGGLWGFVEHGNPNARGNFMYTTRSSLDSLWKVGVKRRWWKGVANGDVILFIASLAAINAVHEIRPSAVRGPAIRKAISSLSGEGWTDRCATKADTKGKGPETASQDGKDDKSMSDVRRSVTGGSETLGESTVVVDRE</sequence>
<organism evidence="2">
    <name type="scientific">Eremomyces bilateralis CBS 781.70</name>
    <dbReference type="NCBI Taxonomy" id="1392243"/>
    <lineage>
        <taxon>Eukaryota</taxon>
        <taxon>Fungi</taxon>
        <taxon>Dikarya</taxon>
        <taxon>Ascomycota</taxon>
        <taxon>Pezizomycotina</taxon>
        <taxon>Dothideomycetes</taxon>
        <taxon>Dothideomycetes incertae sedis</taxon>
        <taxon>Eremomycetales</taxon>
        <taxon>Eremomycetaceae</taxon>
        <taxon>Eremomyces</taxon>
    </lineage>
</organism>
<proteinExistence type="predicted"/>